<proteinExistence type="inferred from homology"/>
<evidence type="ECO:0000256" key="4">
    <source>
        <dbReference type="ARBA" id="ARBA00022630"/>
    </source>
</evidence>
<dbReference type="InterPro" id="IPR050346">
    <property type="entry name" value="FMO-like"/>
</dbReference>
<dbReference type="GO" id="GO:0004499">
    <property type="term" value="F:N,N-dimethylaniline monooxygenase activity"/>
    <property type="evidence" value="ECO:0007669"/>
    <property type="project" value="UniProtKB-UniRule"/>
</dbReference>
<dbReference type="PANTHER" id="PTHR23023">
    <property type="entry name" value="DIMETHYLANILINE MONOOXYGENASE"/>
    <property type="match status" value="1"/>
</dbReference>
<comment type="cofactor">
    <cofactor evidence="1 18 19">
        <name>FAD</name>
        <dbReference type="ChEBI" id="CHEBI:57692"/>
    </cofactor>
</comment>
<keyword evidence="11 18" id="KW-0503">Monooxygenase</keyword>
<dbReference type="EC" id="1.-.-.-" evidence="19"/>
<dbReference type="InterPro" id="IPR020946">
    <property type="entry name" value="Flavin_mOase-like"/>
</dbReference>
<dbReference type="Pfam" id="PF00743">
    <property type="entry name" value="FMO-like"/>
    <property type="match status" value="1"/>
</dbReference>
<dbReference type="PRINTS" id="PR01121">
    <property type="entry name" value="FMOXYGENASE1"/>
</dbReference>
<accession>A0A2B4RQZ1</accession>
<comment type="catalytic activity">
    <reaction evidence="17">
        <text>N,N-dimethylaniline + NADPH + O2 + H(+) = N,N-dimethylaniline N-oxide + NADP(+) + H2O</text>
        <dbReference type="Rhea" id="RHEA:24468"/>
        <dbReference type="ChEBI" id="CHEBI:15377"/>
        <dbReference type="ChEBI" id="CHEBI:15378"/>
        <dbReference type="ChEBI" id="CHEBI:15379"/>
        <dbReference type="ChEBI" id="CHEBI:16269"/>
        <dbReference type="ChEBI" id="CHEBI:17735"/>
        <dbReference type="ChEBI" id="CHEBI:57783"/>
        <dbReference type="ChEBI" id="CHEBI:58349"/>
        <dbReference type="EC" id="1.14.13.8"/>
    </reaction>
    <physiologicalReaction direction="left-to-right" evidence="17">
        <dbReference type="Rhea" id="RHEA:24469"/>
    </physiologicalReaction>
</comment>
<evidence type="ECO:0000256" key="15">
    <source>
        <dbReference type="ARBA" id="ARBA00048041"/>
    </source>
</evidence>
<dbReference type="GO" id="GO:0034899">
    <property type="term" value="F:trimethylamine monooxygenase activity"/>
    <property type="evidence" value="ECO:0007669"/>
    <property type="project" value="UniProtKB-EC"/>
</dbReference>
<dbReference type="PRINTS" id="PR00370">
    <property type="entry name" value="FMOXYGENASE"/>
</dbReference>
<evidence type="ECO:0000256" key="8">
    <source>
        <dbReference type="ARBA" id="ARBA00022857"/>
    </source>
</evidence>
<evidence type="ECO:0000256" key="16">
    <source>
        <dbReference type="ARBA" id="ARBA00048088"/>
    </source>
</evidence>
<feature type="transmembrane region" description="Helical" evidence="20">
    <location>
        <begin position="515"/>
        <end position="532"/>
    </location>
</feature>
<evidence type="ECO:0000313" key="21">
    <source>
        <dbReference type="EMBL" id="PFX18767.1"/>
    </source>
</evidence>
<dbReference type="OrthoDB" id="66881at2759"/>
<evidence type="ECO:0000256" key="14">
    <source>
        <dbReference type="ARBA" id="ARBA00047338"/>
    </source>
</evidence>
<gene>
    <name evidence="21" type="primary">FMO1</name>
    <name evidence="21" type="ORF">AWC38_SpisGene16861</name>
</gene>
<evidence type="ECO:0000256" key="20">
    <source>
        <dbReference type="SAM" id="Phobius"/>
    </source>
</evidence>
<evidence type="ECO:0000256" key="12">
    <source>
        <dbReference type="ARBA" id="ARBA00023136"/>
    </source>
</evidence>
<evidence type="ECO:0000256" key="17">
    <source>
        <dbReference type="ARBA" id="ARBA00049443"/>
    </source>
</evidence>
<dbReference type="GO" id="GO:0050661">
    <property type="term" value="F:NADP binding"/>
    <property type="evidence" value="ECO:0007669"/>
    <property type="project" value="InterPro"/>
</dbReference>
<dbReference type="FunFam" id="3.50.50.60:FF:000159">
    <property type="entry name" value="Dimethylaniline monooxygenase [N-oxide-forming]"/>
    <property type="match status" value="1"/>
</dbReference>
<comment type="subcellular location">
    <subcellularLocation>
        <location evidence="2">Endoplasmic reticulum membrane</location>
        <topology evidence="2">Single-pass membrane protein</topology>
    </subcellularLocation>
</comment>
<protein>
    <recommendedName>
        <fullName evidence="19">Flavin-containing monooxygenase</fullName>
        <ecNumber evidence="19">1.-.-.-</ecNumber>
    </recommendedName>
</protein>
<keyword evidence="8 18" id="KW-0521">NADP</keyword>
<evidence type="ECO:0000256" key="7">
    <source>
        <dbReference type="ARBA" id="ARBA00022827"/>
    </source>
</evidence>
<evidence type="ECO:0000256" key="3">
    <source>
        <dbReference type="ARBA" id="ARBA00009183"/>
    </source>
</evidence>
<dbReference type="PIRSF" id="PIRSF000332">
    <property type="entry name" value="FMO"/>
    <property type="match status" value="1"/>
</dbReference>
<evidence type="ECO:0000256" key="18">
    <source>
        <dbReference type="PIRNR" id="PIRNR000332"/>
    </source>
</evidence>
<evidence type="ECO:0000256" key="11">
    <source>
        <dbReference type="ARBA" id="ARBA00023033"/>
    </source>
</evidence>
<sequence>MAKTVAVIGAGPAGLVAIKSCLEVGLEPTAFETDPWLGGAWKYTDLADEKHRRSCVAYSTVTNTSKHVSCFSDFPMPNEWPNYLPQQNYLEYFQMYAKEFGLEERIRFEANVLSVEPTSDSKTDQNARWRVRYQDLKQNCDQVETFDFVMVCSGVNNEPRIDIPGLDGFCGDVIHSKEYRTWKNFEGKRVIVVGMGNSAGDIACELSHHTEQVYLSTRSGGWVVSRLLGGDSPGDTKFLTRLVDSIPSTIRGQVFHHKLKKGVNLVNFGLEAAHPPDKRFPLINDELPHRIITGSIKVKAEIAKTKEKTVMFGDGSKVEDIDVIILATGFKFGFPFLCDSLLCPKDRYIPLYRYVFPPFCNPGTIAIIAAVRVNGPIPPIAEIQSRWAVSVFAGKTKLPDCQMMVEEIERRQQLLEASTIECCRAFHMVNFIRYSDEISSLIGARPNLWHLLMTDPVLAFRCFFGPCIPAQYRLVGRGAWPEARDIIMGVRESKLCPLRTRKTGPKEGQDRNSSLSWLFCLVTVLILFLLILSTSKYLMQ</sequence>
<dbReference type="InterPro" id="IPR000960">
    <property type="entry name" value="Flavin_mOase"/>
</dbReference>
<comment type="catalytic activity">
    <reaction evidence="15">
        <text>hypotaurine + NADPH + O2 + H(+) = taurine + NADP(+) + H2O</text>
        <dbReference type="Rhea" id="RHEA:69819"/>
        <dbReference type="ChEBI" id="CHEBI:15377"/>
        <dbReference type="ChEBI" id="CHEBI:15378"/>
        <dbReference type="ChEBI" id="CHEBI:15379"/>
        <dbReference type="ChEBI" id="CHEBI:57783"/>
        <dbReference type="ChEBI" id="CHEBI:57853"/>
        <dbReference type="ChEBI" id="CHEBI:58349"/>
        <dbReference type="ChEBI" id="CHEBI:507393"/>
        <dbReference type="EC" id="1.14.13.8"/>
    </reaction>
    <physiologicalReaction direction="left-to-right" evidence="15">
        <dbReference type="Rhea" id="RHEA:69820"/>
    </physiologicalReaction>
</comment>
<evidence type="ECO:0000256" key="19">
    <source>
        <dbReference type="RuleBase" id="RU361177"/>
    </source>
</evidence>
<dbReference type="InterPro" id="IPR036188">
    <property type="entry name" value="FAD/NAD-bd_sf"/>
</dbReference>
<evidence type="ECO:0000256" key="1">
    <source>
        <dbReference type="ARBA" id="ARBA00001974"/>
    </source>
</evidence>
<evidence type="ECO:0000256" key="2">
    <source>
        <dbReference type="ARBA" id="ARBA00004389"/>
    </source>
</evidence>
<evidence type="ECO:0000256" key="5">
    <source>
        <dbReference type="ARBA" id="ARBA00022692"/>
    </source>
</evidence>
<evidence type="ECO:0000256" key="10">
    <source>
        <dbReference type="ARBA" id="ARBA00023002"/>
    </source>
</evidence>
<organism evidence="21 22">
    <name type="scientific">Stylophora pistillata</name>
    <name type="common">Smooth cauliflower coral</name>
    <dbReference type="NCBI Taxonomy" id="50429"/>
    <lineage>
        <taxon>Eukaryota</taxon>
        <taxon>Metazoa</taxon>
        <taxon>Cnidaria</taxon>
        <taxon>Anthozoa</taxon>
        <taxon>Hexacorallia</taxon>
        <taxon>Scleractinia</taxon>
        <taxon>Astrocoeniina</taxon>
        <taxon>Pocilloporidae</taxon>
        <taxon>Stylophora</taxon>
    </lineage>
</organism>
<keyword evidence="22" id="KW-1185">Reference proteome</keyword>
<evidence type="ECO:0000256" key="9">
    <source>
        <dbReference type="ARBA" id="ARBA00022989"/>
    </source>
</evidence>
<comment type="function">
    <text evidence="13">Broad spectrum monooxygenase that catalyzes the oxygenation of a wide variety of nitrogen- and sulfur-containing compounds including xenobiotics. Catalyzes the S-oxygenation of hypotaurine to produce taurine, an organic osmolyte involved in cell volume regulation as well as a variety of cytoprotective and developmental processes. In vitro, catalyzes the N-oxygenation of trimethylamine (TMA) to produce trimethylamine N-oxide (TMAO) and could therefore participate to the detoxification of this compound that is generated by the action of gut microbiota from dietary precursors such as choline, choline containing compounds, betaine or L-carnitine.</text>
</comment>
<comment type="catalytic activity">
    <reaction evidence="14">
        <text>hypotaurine + NADH + O2 + H(+) = taurine + NAD(+) + H2O</text>
        <dbReference type="Rhea" id="RHEA:74111"/>
        <dbReference type="ChEBI" id="CHEBI:15377"/>
        <dbReference type="ChEBI" id="CHEBI:15378"/>
        <dbReference type="ChEBI" id="CHEBI:15379"/>
        <dbReference type="ChEBI" id="CHEBI:57540"/>
        <dbReference type="ChEBI" id="CHEBI:57853"/>
        <dbReference type="ChEBI" id="CHEBI:57945"/>
        <dbReference type="ChEBI" id="CHEBI:507393"/>
        <dbReference type="EC" id="1.14.13.8"/>
    </reaction>
    <physiologicalReaction direction="left-to-right" evidence="14">
        <dbReference type="Rhea" id="RHEA:74112"/>
    </physiologicalReaction>
</comment>
<keyword evidence="9 20" id="KW-1133">Transmembrane helix</keyword>
<evidence type="ECO:0000256" key="6">
    <source>
        <dbReference type="ARBA" id="ARBA00022824"/>
    </source>
</evidence>
<dbReference type="Proteomes" id="UP000225706">
    <property type="component" value="Unassembled WGS sequence"/>
</dbReference>
<reference evidence="22" key="1">
    <citation type="journal article" date="2017" name="bioRxiv">
        <title>Comparative analysis of the genomes of Stylophora pistillata and Acropora digitifera provides evidence for extensive differences between species of corals.</title>
        <authorList>
            <person name="Voolstra C.R."/>
            <person name="Li Y."/>
            <person name="Liew Y.J."/>
            <person name="Baumgarten S."/>
            <person name="Zoccola D."/>
            <person name="Flot J.-F."/>
            <person name="Tambutte S."/>
            <person name="Allemand D."/>
            <person name="Aranda M."/>
        </authorList>
    </citation>
    <scope>NUCLEOTIDE SEQUENCE [LARGE SCALE GENOMIC DNA]</scope>
</reference>
<dbReference type="GO" id="GO:0047822">
    <property type="term" value="F:hypotaurine monooxygenase activity"/>
    <property type="evidence" value="ECO:0007669"/>
    <property type="project" value="RHEA"/>
</dbReference>
<comment type="catalytic activity">
    <reaction evidence="16">
        <text>trimethylamine + NADPH + O2 = trimethylamine N-oxide + NADP(+) + H2O</text>
        <dbReference type="Rhea" id="RHEA:31979"/>
        <dbReference type="ChEBI" id="CHEBI:15377"/>
        <dbReference type="ChEBI" id="CHEBI:15379"/>
        <dbReference type="ChEBI" id="CHEBI:15724"/>
        <dbReference type="ChEBI" id="CHEBI:57783"/>
        <dbReference type="ChEBI" id="CHEBI:58349"/>
        <dbReference type="ChEBI" id="CHEBI:58389"/>
        <dbReference type="EC" id="1.14.13.148"/>
    </reaction>
    <physiologicalReaction direction="left-to-right" evidence="16">
        <dbReference type="Rhea" id="RHEA:31980"/>
    </physiologicalReaction>
</comment>
<dbReference type="InterPro" id="IPR002253">
    <property type="entry name" value="Flavin_mOase_1"/>
</dbReference>
<dbReference type="GO" id="GO:0005789">
    <property type="term" value="C:endoplasmic reticulum membrane"/>
    <property type="evidence" value="ECO:0007669"/>
    <property type="project" value="UniProtKB-SubCell"/>
</dbReference>
<keyword evidence="5 20" id="KW-0812">Transmembrane</keyword>
<keyword evidence="10 18" id="KW-0560">Oxidoreductase</keyword>
<comment type="caution">
    <text evidence="21">The sequence shown here is derived from an EMBL/GenBank/DDBJ whole genome shotgun (WGS) entry which is preliminary data.</text>
</comment>
<dbReference type="Gene3D" id="3.50.50.60">
    <property type="entry name" value="FAD/NAD(P)-binding domain"/>
    <property type="match status" value="1"/>
</dbReference>
<keyword evidence="12 18" id="KW-0472">Membrane</keyword>
<keyword evidence="7 18" id="KW-0274">FAD</keyword>
<comment type="similarity">
    <text evidence="3 18 19">Belongs to the FMO family.</text>
</comment>
<evidence type="ECO:0000313" key="22">
    <source>
        <dbReference type="Proteomes" id="UP000225706"/>
    </source>
</evidence>
<dbReference type="AlphaFoldDB" id="A0A2B4RQZ1"/>
<dbReference type="GO" id="GO:0050660">
    <property type="term" value="F:flavin adenine dinucleotide binding"/>
    <property type="evidence" value="ECO:0007669"/>
    <property type="project" value="InterPro"/>
</dbReference>
<keyword evidence="6 18" id="KW-0256">Endoplasmic reticulum</keyword>
<dbReference type="SUPFAM" id="SSF51905">
    <property type="entry name" value="FAD/NAD(P)-binding domain"/>
    <property type="match status" value="2"/>
</dbReference>
<name>A0A2B4RQZ1_STYPI</name>
<dbReference type="EMBL" id="LSMT01000394">
    <property type="protein sequence ID" value="PFX18767.1"/>
    <property type="molecule type" value="Genomic_DNA"/>
</dbReference>
<evidence type="ECO:0000256" key="13">
    <source>
        <dbReference type="ARBA" id="ARBA00045957"/>
    </source>
</evidence>
<keyword evidence="4 18" id="KW-0285">Flavoprotein</keyword>